<keyword evidence="3" id="KW-0269">Exonuclease</keyword>
<dbReference type="SUPFAM" id="SSF56219">
    <property type="entry name" value="DNase I-like"/>
    <property type="match status" value="1"/>
</dbReference>
<evidence type="ECO:0000256" key="1">
    <source>
        <dbReference type="SAM" id="SignalP"/>
    </source>
</evidence>
<evidence type="ECO:0000313" key="3">
    <source>
        <dbReference type="EMBL" id="MBA8804566.1"/>
    </source>
</evidence>
<gene>
    <name evidence="3" type="ORF">FB382_002857</name>
</gene>
<dbReference type="AlphaFoldDB" id="A0A7W3PAK0"/>
<keyword evidence="3" id="KW-0540">Nuclease</keyword>
<keyword evidence="3" id="KW-0255">Endonuclease</keyword>
<dbReference type="Pfam" id="PF03372">
    <property type="entry name" value="Exo_endo_phos"/>
    <property type="match status" value="1"/>
</dbReference>
<organism evidence="3 4">
    <name type="scientific">Nocardioides ginsengisegetis</name>
    <dbReference type="NCBI Taxonomy" id="661491"/>
    <lineage>
        <taxon>Bacteria</taxon>
        <taxon>Bacillati</taxon>
        <taxon>Actinomycetota</taxon>
        <taxon>Actinomycetes</taxon>
        <taxon>Propionibacteriales</taxon>
        <taxon>Nocardioidaceae</taxon>
        <taxon>Nocardioides</taxon>
    </lineage>
</organism>
<dbReference type="InterPro" id="IPR036691">
    <property type="entry name" value="Endo/exonu/phosph_ase_sf"/>
</dbReference>
<dbReference type="InterPro" id="IPR005135">
    <property type="entry name" value="Endo/exonuclease/phosphatase"/>
</dbReference>
<accession>A0A7W3PAK0</accession>
<sequence length="288" mass="31508">MTRRFLGRRSGVVLTLLAALALTGLTSPVQARTPAAKVPQDAAFQIATFNILGSQHTLGPGGYGPGALRAAITARLIERKGLDLVGMQEVQADQLEVLRHDLDGFDIWPGDRLGPSGLRLQIAWRTSKFELLETGTITTTFDHQMRPIPWVRLLNRKSQRQLYVVDVHNSPRGQEHDRDKATRHEIRLVDELRATHKAVFLIGDMNEHEEVFCSVVGRTDLVAANGGTATSADDCQPPTGWLHIDWIFGGGPLTFSDYGWEDGASVRAASDHDLVHATVTLPARGDGA</sequence>
<name>A0A7W3PAK0_9ACTN</name>
<dbReference type="Gene3D" id="3.60.10.10">
    <property type="entry name" value="Endonuclease/exonuclease/phosphatase"/>
    <property type="match status" value="1"/>
</dbReference>
<dbReference type="Proteomes" id="UP000580910">
    <property type="component" value="Unassembled WGS sequence"/>
</dbReference>
<proteinExistence type="predicted"/>
<dbReference type="RefSeq" id="WP_182540178.1">
    <property type="nucleotide sequence ID" value="NZ_JACGXA010000001.1"/>
</dbReference>
<keyword evidence="3" id="KW-0378">Hydrolase</keyword>
<comment type="caution">
    <text evidence="3">The sequence shown here is derived from an EMBL/GenBank/DDBJ whole genome shotgun (WGS) entry which is preliminary data.</text>
</comment>
<dbReference type="GO" id="GO:0004527">
    <property type="term" value="F:exonuclease activity"/>
    <property type="evidence" value="ECO:0007669"/>
    <property type="project" value="UniProtKB-KW"/>
</dbReference>
<feature type="chain" id="PRO_5031247311" evidence="1">
    <location>
        <begin position="32"/>
        <end position="288"/>
    </location>
</feature>
<reference evidence="3 4" key="1">
    <citation type="submission" date="2020-07" db="EMBL/GenBank/DDBJ databases">
        <title>Sequencing the genomes of 1000 actinobacteria strains.</title>
        <authorList>
            <person name="Klenk H.-P."/>
        </authorList>
    </citation>
    <scope>NUCLEOTIDE SEQUENCE [LARGE SCALE GENOMIC DNA]</scope>
    <source>
        <strain evidence="3 4">DSM 21349</strain>
    </source>
</reference>
<dbReference type="GO" id="GO:0004519">
    <property type="term" value="F:endonuclease activity"/>
    <property type="evidence" value="ECO:0007669"/>
    <property type="project" value="UniProtKB-KW"/>
</dbReference>
<evidence type="ECO:0000313" key="4">
    <source>
        <dbReference type="Proteomes" id="UP000580910"/>
    </source>
</evidence>
<evidence type="ECO:0000259" key="2">
    <source>
        <dbReference type="Pfam" id="PF03372"/>
    </source>
</evidence>
<protein>
    <submittedName>
        <fullName evidence="3">Endonuclease/exonuclease/phosphatase family metal-dependent hydrolase</fullName>
    </submittedName>
</protein>
<feature type="signal peptide" evidence="1">
    <location>
        <begin position="1"/>
        <end position="31"/>
    </location>
</feature>
<feature type="domain" description="Endonuclease/exonuclease/phosphatase" evidence="2">
    <location>
        <begin position="47"/>
        <end position="272"/>
    </location>
</feature>
<keyword evidence="1" id="KW-0732">Signal</keyword>
<dbReference type="EMBL" id="JACGXA010000001">
    <property type="protein sequence ID" value="MBA8804566.1"/>
    <property type="molecule type" value="Genomic_DNA"/>
</dbReference>
<keyword evidence="4" id="KW-1185">Reference proteome</keyword>